<dbReference type="InterPro" id="IPR043502">
    <property type="entry name" value="DNA/RNA_pol_sf"/>
</dbReference>
<protein>
    <submittedName>
        <fullName evidence="3">Uncharacterized protein LOC109115946</fullName>
    </submittedName>
</protein>
<dbReference type="PANTHER" id="PTHR11439">
    <property type="entry name" value="GAG-POL-RELATED RETROTRANSPOSON"/>
    <property type="match status" value="1"/>
</dbReference>
<dbReference type="STRING" id="4432.A0A1U8QCX7"/>
<keyword evidence="2" id="KW-1185">Reference proteome</keyword>
<dbReference type="OMA" id="HAICELT"/>
<dbReference type="RefSeq" id="XP_019056176.1">
    <property type="nucleotide sequence ID" value="XM_019200631.1"/>
</dbReference>
<organism evidence="2 3">
    <name type="scientific">Nelumbo nucifera</name>
    <name type="common">Sacred lotus</name>
    <dbReference type="NCBI Taxonomy" id="4432"/>
    <lineage>
        <taxon>Eukaryota</taxon>
        <taxon>Viridiplantae</taxon>
        <taxon>Streptophyta</taxon>
        <taxon>Embryophyta</taxon>
        <taxon>Tracheophyta</taxon>
        <taxon>Spermatophyta</taxon>
        <taxon>Magnoliopsida</taxon>
        <taxon>Proteales</taxon>
        <taxon>Nelumbonaceae</taxon>
        <taxon>Nelumbo</taxon>
    </lineage>
</organism>
<dbReference type="SUPFAM" id="SSF56672">
    <property type="entry name" value="DNA/RNA polymerases"/>
    <property type="match status" value="1"/>
</dbReference>
<evidence type="ECO:0000313" key="2">
    <source>
        <dbReference type="Proteomes" id="UP000189703"/>
    </source>
</evidence>
<dbReference type="Pfam" id="PF07727">
    <property type="entry name" value="RVT_2"/>
    <property type="match status" value="1"/>
</dbReference>
<gene>
    <name evidence="3" type="primary">LOC109115946</name>
</gene>
<dbReference type="PANTHER" id="PTHR11439:SF483">
    <property type="entry name" value="PEPTIDE SYNTHASE GLIP-LIKE, PUTATIVE (AFU_ORTHOLOGUE AFUA_3G12920)-RELATED"/>
    <property type="match status" value="1"/>
</dbReference>
<feature type="domain" description="Reverse transcriptase Ty1/copia-type" evidence="1">
    <location>
        <begin position="14"/>
        <end position="81"/>
    </location>
</feature>
<accession>A0A1U8QCX7</accession>
<dbReference type="OrthoDB" id="1919845at2759"/>
<sequence>MELPPGVNIPGSEVYVDDIVIARDDISRIAELKSFLATKFEIKDLGNLRYFLGVEVARSKRGIYISQRKYALDLLHELGVDDGDVLLDKGVYQRLVGRLLNLCLTRPDISYFVSVVSQYMHKPRSSHMQAVKRILAYLKGCPRKGILYSNHGHLKVEAYSNADWAGSIDDRRSTSGYCTLVGGNIVSWRSKKQSVVA</sequence>
<dbReference type="Proteomes" id="UP000189703">
    <property type="component" value="Unplaced"/>
</dbReference>
<evidence type="ECO:0000313" key="3">
    <source>
        <dbReference type="RefSeq" id="XP_019056176.1"/>
    </source>
</evidence>
<evidence type="ECO:0000259" key="1">
    <source>
        <dbReference type="Pfam" id="PF07727"/>
    </source>
</evidence>
<reference evidence="3" key="1">
    <citation type="submission" date="2025-08" db="UniProtKB">
        <authorList>
            <consortium name="RefSeq"/>
        </authorList>
    </citation>
    <scope>IDENTIFICATION</scope>
</reference>
<proteinExistence type="predicted"/>
<dbReference type="AlphaFoldDB" id="A0A1U8QCX7"/>
<dbReference type="GeneID" id="109115946"/>
<dbReference type="KEGG" id="nnu:109115946"/>
<dbReference type="InterPro" id="IPR013103">
    <property type="entry name" value="RVT_2"/>
</dbReference>
<name>A0A1U8QCX7_NELNU</name>
<dbReference type="InParanoid" id="A0A1U8QCX7"/>
<dbReference type="CDD" id="cd09272">
    <property type="entry name" value="RNase_HI_RT_Ty1"/>
    <property type="match status" value="1"/>
</dbReference>